<name>A0A382S1G9_9ZZZZ</name>
<dbReference type="EMBL" id="UINC01125726">
    <property type="protein sequence ID" value="SVD03756.1"/>
    <property type="molecule type" value="Genomic_DNA"/>
</dbReference>
<reference evidence="1" key="1">
    <citation type="submission" date="2018-05" db="EMBL/GenBank/DDBJ databases">
        <authorList>
            <person name="Lanie J.A."/>
            <person name="Ng W.-L."/>
            <person name="Kazmierczak K.M."/>
            <person name="Andrzejewski T.M."/>
            <person name="Davidsen T.M."/>
            <person name="Wayne K.J."/>
            <person name="Tettelin H."/>
            <person name="Glass J.I."/>
            <person name="Rusch D."/>
            <person name="Podicherti R."/>
            <person name="Tsui H.-C.T."/>
            <person name="Winkler M.E."/>
        </authorList>
    </citation>
    <scope>NUCLEOTIDE SEQUENCE</scope>
</reference>
<organism evidence="1">
    <name type="scientific">marine metagenome</name>
    <dbReference type="NCBI Taxonomy" id="408172"/>
    <lineage>
        <taxon>unclassified sequences</taxon>
        <taxon>metagenomes</taxon>
        <taxon>ecological metagenomes</taxon>
    </lineage>
</organism>
<proteinExistence type="predicted"/>
<accession>A0A382S1G9</accession>
<gene>
    <name evidence="1" type="ORF">METZ01_LOCUS356610</name>
</gene>
<feature type="non-terminal residue" evidence="1">
    <location>
        <position position="22"/>
    </location>
</feature>
<protein>
    <submittedName>
        <fullName evidence="1">Uncharacterized protein</fullName>
    </submittedName>
</protein>
<sequence length="22" mass="2540">MDDVTILNDVLLSFEAEFACFF</sequence>
<dbReference type="AlphaFoldDB" id="A0A382S1G9"/>
<evidence type="ECO:0000313" key="1">
    <source>
        <dbReference type="EMBL" id="SVD03756.1"/>
    </source>
</evidence>